<sequence>MPYQDRRPVHLTNLVVPSQRSDLSADSLHTPVPCTPIPFEPVPLVMTPDTPAFNLELEDEVKPRISGTSPWTDAEDALIASYLNHPPRPLRNVYPPNSLPPPAALDELTTQLSNLSTWSSSRTWRSTRSRFLDIAQKNSASFYAGSRKRQSCENRASARELFVSPLGNGNLDVTPVPMSKGGMDITPMSRDPEEVIRQVPPIEPRAVRSKLRVLGGAKMSRQQHSMDSLYGDAEVGTMSETLRLSNTLQNRAQGDLDHSEAGARQALSSPLAFTFSFNAPRKGGPISSSLPSGVPRPLSLLNRGRSFTSHDFPSIPTTIDESSALFFSESPSPPSKRQELSSSSCTEETSPVRVQAEMLRSVSSPISSFTISPPSSVSSATSSNSLCILEDGLEEPEPFTPLDQIFPNSLGLRQPPPLRRQSPTCSSGQSTPAAAGRTTSTPAITLTKVSPDLGNSSTPTLIAPALPPPRPPTIAQAITQSPGSTARELASMSISPPQLIPNNNSSSSSITASSNETGRLGIRRPTPLSRSYSEGMHPPPTIPLRSHAHASTLISVGLGSTRLHGNLMGPIAKRQKGNNGGLSVFVPRPHGSLWSEELKSPFEHRTHLDPVGSPMSIEEELI</sequence>
<evidence type="ECO:0000313" key="2">
    <source>
        <dbReference type="EMBL" id="ORX34728.1"/>
    </source>
</evidence>
<proteinExistence type="predicted"/>
<dbReference type="Proteomes" id="UP000193218">
    <property type="component" value="Unassembled WGS sequence"/>
</dbReference>
<feature type="region of interest" description="Disordered" evidence="1">
    <location>
        <begin position="398"/>
        <end position="458"/>
    </location>
</feature>
<dbReference type="EMBL" id="NBSH01000013">
    <property type="protein sequence ID" value="ORX34728.1"/>
    <property type="molecule type" value="Genomic_DNA"/>
</dbReference>
<name>A0A1Y1U9L9_9TREE</name>
<evidence type="ECO:0000256" key="1">
    <source>
        <dbReference type="SAM" id="MobiDB-lite"/>
    </source>
</evidence>
<evidence type="ECO:0000313" key="3">
    <source>
        <dbReference type="Proteomes" id="UP000193218"/>
    </source>
</evidence>
<feature type="region of interest" description="Disordered" evidence="1">
    <location>
        <begin position="495"/>
        <end position="545"/>
    </location>
</feature>
<dbReference type="RefSeq" id="XP_021868970.1">
    <property type="nucleotide sequence ID" value="XM_022018590.1"/>
</dbReference>
<dbReference type="OrthoDB" id="2590504at2759"/>
<feature type="compositionally biased region" description="Low complexity" evidence="1">
    <location>
        <begin position="495"/>
        <end position="515"/>
    </location>
</feature>
<comment type="caution">
    <text evidence="2">The sequence shown here is derived from an EMBL/GenBank/DDBJ whole genome shotgun (WGS) entry which is preliminary data.</text>
</comment>
<keyword evidence="3" id="KW-1185">Reference proteome</keyword>
<dbReference type="AlphaFoldDB" id="A0A1Y1U9L9"/>
<organism evidence="2 3">
    <name type="scientific">Kockovaella imperatae</name>
    <dbReference type="NCBI Taxonomy" id="4999"/>
    <lineage>
        <taxon>Eukaryota</taxon>
        <taxon>Fungi</taxon>
        <taxon>Dikarya</taxon>
        <taxon>Basidiomycota</taxon>
        <taxon>Agaricomycotina</taxon>
        <taxon>Tremellomycetes</taxon>
        <taxon>Tremellales</taxon>
        <taxon>Cuniculitremaceae</taxon>
        <taxon>Kockovaella</taxon>
    </lineage>
</organism>
<gene>
    <name evidence="2" type="ORF">BD324DRAFT_652987</name>
</gene>
<accession>A0A1Y1U9L9</accession>
<protein>
    <submittedName>
        <fullName evidence="2">Uncharacterized protein</fullName>
    </submittedName>
</protein>
<feature type="compositionally biased region" description="Polar residues" evidence="1">
    <location>
        <begin position="422"/>
        <end position="457"/>
    </location>
</feature>
<dbReference type="GeneID" id="33560399"/>
<reference evidence="2 3" key="1">
    <citation type="submission" date="2017-03" db="EMBL/GenBank/DDBJ databases">
        <title>Widespread Adenine N6-methylation of Active Genes in Fungi.</title>
        <authorList>
            <consortium name="DOE Joint Genome Institute"/>
            <person name="Mondo S.J."/>
            <person name="Dannebaum R.O."/>
            <person name="Kuo R.C."/>
            <person name="Louie K.B."/>
            <person name="Bewick A.J."/>
            <person name="Labutti K."/>
            <person name="Haridas S."/>
            <person name="Kuo A."/>
            <person name="Salamov A."/>
            <person name="Ahrendt S.R."/>
            <person name="Lau R."/>
            <person name="Bowen B.P."/>
            <person name="Lipzen A."/>
            <person name="Sullivan W."/>
            <person name="Andreopoulos W.B."/>
            <person name="Clum A."/>
            <person name="Lindquist E."/>
            <person name="Daum C."/>
            <person name="Northen T.R."/>
            <person name="Ramamoorthy G."/>
            <person name="Schmitz R.J."/>
            <person name="Gryganskyi A."/>
            <person name="Culley D."/>
            <person name="Magnuson J."/>
            <person name="James T.Y."/>
            <person name="O'Malley M.A."/>
            <person name="Stajich J.E."/>
            <person name="Spatafora J.W."/>
            <person name="Visel A."/>
            <person name="Grigoriev I.V."/>
        </authorList>
    </citation>
    <scope>NUCLEOTIDE SEQUENCE [LARGE SCALE GENOMIC DNA]</scope>
    <source>
        <strain evidence="2 3">NRRL Y-17943</strain>
    </source>
</reference>
<dbReference type="InParanoid" id="A0A1Y1U9L9"/>
<feature type="region of interest" description="Disordered" evidence="1">
    <location>
        <begin position="327"/>
        <end position="351"/>
    </location>
</feature>